<name>A0A7Z6UYR8_HELPX</name>
<dbReference type="Proteomes" id="UP000276972">
    <property type="component" value="Unassembled WGS sequence"/>
</dbReference>
<reference evidence="1 2" key="1">
    <citation type="submission" date="2018-11" db="EMBL/GenBank/DDBJ databases">
        <authorList>
            <person name="Gutierrez A.J."/>
            <person name="Bravo M."/>
        </authorList>
    </citation>
    <scope>NUCLEOTIDE SEQUENCE [LARGE SCALE GENOMIC DNA]</scope>
    <source>
        <strain evidence="1 2">22388</strain>
    </source>
</reference>
<protein>
    <submittedName>
        <fullName evidence="1">Glycosyltransferase</fullName>
    </submittedName>
</protein>
<accession>A0A7Z6UYR8</accession>
<proteinExistence type="predicted"/>
<keyword evidence="1" id="KW-0808">Transferase</keyword>
<gene>
    <name evidence="1" type="ORF">EGV97_09840</name>
</gene>
<evidence type="ECO:0000313" key="1">
    <source>
        <dbReference type="EMBL" id="RPF65881.1"/>
    </source>
</evidence>
<sequence>MRKFLDGAKSEVLKYDVISFDIFDTLLLRPFIKPTDLFLYIET</sequence>
<comment type="caution">
    <text evidence="1">The sequence shown here is derived from an EMBL/GenBank/DDBJ whole genome shotgun (WGS) entry which is preliminary data.</text>
</comment>
<feature type="non-terminal residue" evidence="1">
    <location>
        <position position="43"/>
    </location>
</feature>
<dbReference type="EMBL" id="RPFP01000228">
    <property type="protein sequence ID" value="RPF65881.1"/>
    <property type="molecule type" value="Genomic_DNA"/>
</dbReference>
<organism evidence="1 2">
    <name type="scientific">Helicobacter pylori</name>
    <name type="common">Campylobacter pylori</name>
    <dbReference type="NCBI Taxonomy" id="210"/>
    <lineage>
        <taxon>Bacteria</taxon>
        <taxon>Pseudomonadati</taxon>
        <taxon>Campylobacterota</taxon>
        <taxon>Epsilonproteobacteria</taxon>
        <taxon>Campylobacterales</taxon>
        <taxon>Helicobacteraceae</taxon>
        <taxon>Helicobacter</taxon>
    </lineage>
</organism>
<dbReference type="GO" id="GO:0016740">
    <property type="term" value="F:transferase activity"/>
    <property type="evidence" value="ECO:0007669"/>
    <property type="project" value="UniProtKB-KW"/>
</dbReference>
<evidence type="ECO:0000313" key="2">
    <source>
        <dbReference type="Proteomes" id="UP000276972"/>
    </source>
</evidence>
<dbReference type="AlphaFoldDB" id="A0A7Z6UYR8"/>